<dbReference type="PANTHER" id="PTHR31496:SF25">
    <property type="entry name" value="TRANSCRIPTION FACTOR KAN3-RELATED"/>
    <property type="match status" value="1"/>
</dbReference>
<dbReference type="GO" id="GO:0000976">
    <property type="term" value="F:transcription cis-regulatory region binding"/>
    <property type="evidence" value="ECO:0007669"/>
    <property type="project" value="InterPro"/>
</dbReference>
<dbReference type="GO" id="GO:0005634">
    <property type="term" value="C:nucleus"/>
    <property type="evidence" value="ECO:0007669"/>
    <property type="project" value="UniProtKB-SubCell"/>
</dbReference>
<dbReference type="InterPro" id="IPR006447">
    <property type="entry name" value="Myb_dom_plants"/>
</dbReference>
<dbReference type="FunFam" id="1.10.10.60:FF:000002">
    <property type="entry name" value="Myb family transcription factor"/>
    <property type="match status" value="1"/>
</dbReference>
<organism evidence="9 10">
    <name type="scientific">Acorus calamus</name>
    <name type="common">Sweet flag</name>
    <dbReference type="NCBI Taxonomy" id="4465"/>
    <lineage>
        <taxon>Eukaryota</taxon>
        <taxon>Viridiplantae</taxon>
        <taxon>Streptophyta</taxon>
        <taxon>Embryophyta</taxon>
        <taxon>Tracheophyta</taxon>
        <taxon>Spermatophyta</taxon>
        <taxon>Magnoliopsida</taxon>
        <taxon>Liliopsida</taxon>
        <taxon>Acoraceae</taxon>
        <taxon>Acorus</taxon>
    </lineage>
</organism>
<evidence type="ECO:0000313" key="10">
    <source>
        <dbReference type="Proteomes" id="UP001180020"/>
    </source>
</evidence>
<dbReference type="InterPro" id="IPR044847">
    <property type="entry name" value="KAN_fam"/>
</dbReference>
<evidence type="ECO:0000313" key="9">
    <source>
        <dbReference type="EMBL" id="KAK1300996.1"/>
    </source>
</evidence>
<evidence type="ECO:0000256" key="7">
    <source>
        <dbReference type="SAM" id="MobiDB-lite"/>
    </source>
</evidence>
<feature type="region of interest" description="Disordered" evidence="7">
    <location>
        <begin position="131"/>
        <end position="157"/>
    </location>
</feature>
<protein>
    <submittedName>
        <fullName evidence="9">Transcription factor KAN4</fullName>
    </submittedName>
</protein>
<dbReference type="Gene3D" id="1.10.10.60">
    <property type="entry name" value="Homeodomain-like"/>
    <property type="match status" value="1"/>
</dbReference>
<dbReference type="AlphaFoldDB" id="A0AAV9DHC3"/>
<dbReference type="Proteomes" id="UP001180020">
    <property type="component" value="Unassembled WGS sequence"/>
</dbReference>
<keyword evidence="4" id="KW-0805">Transcription regulation</keyword>
<dbReference type="GO" id="GO:0010158">
    <property type="term" value="P:abaxial cell fate specification"/>
    <property type="evidence" value="ECO:0007669"/>
    <property type="project" value="InterPro"/>
</dbReference>
<evidence type="ECO:0000256" key="2">
    <source>
        <dbReference type="ARBA" id="ARBA00022473"/>
    </source>
</evidence>
<proteinExistence type="predicted"/>
<reference evidence="9" key="1">
    <citation type="journal article" date="2023" name="Nat. Commun.">
        <title>Diploid and tetraploid genomes of Acorus and the evolution of monocots.</title>
        <authorList>
            <person name="Ma L."/>
            <person name="Liu K.W."/>
            <person name="Li Z."/>
            <person name="Hsiao Y.Y."/>
            <person name="Qi Y."/>
            <person name="Fu T."/>
            <person name="Tang G.D."/>
            <person name="Zhang D."/>
            <person name="Sun W.H."/>
            <person name="Liu D.K."/>
            <person name="Li Y."/>
            <person name="Chen G.Z."/>
            <person name="Liu X.D."/>
            <person name="Liao X.Y."/>
            <person name="Jiang Y.T."/>
            <person name="Yu X."/>
            <person name="Hao Y."/>
            <person name="Huang J."/>
            <person name="Zhao X.W."/>
            <person name="Ke S."/>
            <person name="Chen Y.Y."/>
            <person name="Wu W.L."/>
            <person name="Hsu J.L."/>
            <person name="Lin Y.F."/>
            <person name="Huang M.D."/>
            <person name="Li C.Y."/>
            <person name="Huang L."/>
            <person name="Wang Z.W."/>
            <person name="Zhao X."/>
            <person name="Zhong W.Y."/>
            <person name="Peng D.H."/>
            <person name="Ahmad S."/>
            <person name="Lan S."/>
            <person name="Zhang J.S."/>
            <person name="Tsai W.C."/>
            <person name="Van de Peer Y."/>
            <person name="Liu Z.J."/>
        </authorList>
    </citation>
    <scope>NUCLEOTIDE SEQUENCE</scope>
    <source>
        <strain evidence="9">CP</strain>
    </source>
</reference>
<comment type="caution">
    <text evidence="9">The sequence shown here is derived from an EMBL/GenBank/DDBJ whole genome shotgun (WGS) entry which is preliminary data.</text>
</comment>
<reference evidence="9" key="2">
    <citation type="submission" date="2023-06" db="EMBL/GenBank/DDBJ databases">
        <authorList>
            <person name="Ma L."/>
            <person name="Liu K.-W."/>
            <person name="Li Z."/>
            <person name="Hsiao Y.-Y."/>
            <person name="Qi Y."/>
            <person name="Fu T."/>
            <person name="Tang G."/>
            <person name="Zhang D."/>
            <person name="Sun W.-H."/>
            <person name="Liu D.-K."/>
            <person name="Li Y."/>
            <person name="Chen G.-Z."/>
            <person name="Liu X.-D."/>
            <person name="Liao X.-Y."/>
            <person name="Jiang Y.-T."/>
            <person name="Yu X."/>
            <person name="Hao Y."/>
            <person name="Huang J."/>
            <person name="Zhao X.-W."/>
            <person name="Ke S."/>
            <person name="Chen Y.-Y."/>
            <person name="Wu W.-L."/>
            <person name="Hsu J.-L."/>
            <person name="Lin Y.-F."/>
            <person name="Huang M.-D."/>
            <person name="Li C.-Y."/>
            <person name="Huang L."/>
            <person name="Wang Z.-W."/>
            <person name="Zhao X."/>
            <person name="Zhong W.-Y."/>
            <person name="Peng D.-H."/>
            <person name="Ahmad S."/>
            <person name="Lan S."/>
            <person name="Zhang J.-S."/>
            <person name="Tsai W.-C."/>
            <person name="Van De Peer Y."/>
            <person name="Liu Z.-J."/>
        </authorList>
    </citation>
    <scope>NUCLEOTIDE SEQUENCE</scope>
    <source>
        <strain evidence="9">CP</strain>
        <tissue evidence="9">Leaves</tissue>
    </source>
</reference>
<feature type="region of interest" description="Disordered" evidence="7">
    <location>
        <begin position="171"/>
        <end position="255"/>
    </location>
</feature>
<dbReference type="InterPro" id="IPR001005">
    <property type="entry name" value="SANT/Myb"/>
</dbReference>
<evidence type="ECO:0000256" key="5">
    <source>
        <dbReference type="ARBA" id="ARBA00023163"/>
    </source>
</evidence>
<evidence type="ECO:0000256" key="3">
    <source>
        <dbReference type="ARBA" id="ARBA00022782"/>
    </source>
</evidence>
<feature type="compositionally biased region" description="Basic and acidic residues" evidence="7">
    <location>
        <begin position="219"/>
        <end position="243"/>
    </location>
</feature>
<evidence type="ECO:0000256" key="1">
    <source>
        <dbReference type="ARBA" id="ARBA00004123"/>
    </source>
</evidence>
<keyword evidence="10" id="KW-1185">Reference proteome</keyword>
<name>A0AAV9DHC3_ACOCL</name>
<dbReference type="PANTHER" id="PTHR31496">
    <property type="entry name" value="TRANSCRIPTION FACTOR KAN2-RELATED"/>
    <property type="match status" value="1"/>
</dbReference>
<accession>A0AAV9DHC3</accession>
<dbReference type="EMBL" id="JAUJYO010000013">
    <property type="protein sequence ID" value="KAK1300996.1"/>
    <property type="molecule type" value="Genomic_DNA"/>
</dbReference>
<dbReference type="SUPFAM" id="SSF46689">
    <property type="entry name" value="Homeodomain-like"/>
    <property type="match status" value="1"/>
</dbReference>
<evidence type="ECO:0000256" key="6">
    <source>
        <dbReference type="ARBA" id="ARBA00023242"/>
    </source>
</evidence>
<dbReference type="Pfam" id="PF00249">
    <property type="entry name" value="Myb_DNA-binding"/>
    <property type="match status" value="1"/>
</dbReference>
<dbReference type="GO" id="GO:0006355">
    <property type="term" value="P:regulation of DNA-templated transcription"/>
    <property type="evidence" value="ECO:0007669"/>
    <property type="project" value="InterPro"/>
</dbReference>
<keyword evidence="5" id="KW-0804">Transcription</keyword>
<keyword evidence="2" id="KW-0217">Developmental protein</keyword>
<gene>
    <name evidence="9" type="primary">KAN4</name>
    <name evidence="9" type="ORF">QJS10_CPB13g00162</name>
</gene>
<feature type="domain" description="Myb-like" evidence="8">
    <location>
        <begin position="77"/>
        <end position="128"/>
    </location>
</feature>
<evidence type="ECO:0000259" key="8">
    <source>
        <dbReference type="Pfam" id="PF00249"/>
    </source>
</evidence>
<sequence length="288" mass="32149">MEASSNLPDLSLHISPPFYGGDSGSSDGSEGWYNHRPLAAQQVQRRHPPPTCVGREFKRVVRATTTMTAKRIVRAPRMRWTSTLHSHFVHAVELLGGHERATPKSVLELMNVKDLTLAHVKSHLQMYRTVKGTDRGTGHGQAEMGSQERTITATGDMEEGVVEVRSPFELPDQDIFSPSLSPNPPTPQPPPPPQNTPSCRGPWPSMDPEYTQNSTSHQINEENKANDHKEPLYASRDESDDMHQSASPSPHINSRLLHNLPNLEFTLGRQSWQMECVESSKELTLLKC</sequence>
<dbReference type="InterPro" id="IPR009057">
    <property type="entry name" value="Homeodomain-like_sf"/>
</dbReference>
<keyword evidence="6" id="KW-0539">Nucleus</keyword>
<feature type="compositionally biased region" description="Pro residues" evidence="7">
    <location>
        <begin position="181"/>
        <end position="195"/>
    </location>
</feature>
<dbReference type="NCBIfam" id="TIGR01557">
    <property type="entry name" value="myb_SHAQKYF"/>
    <property type="match status" value="1"/>
</dbReference>
<evidence type="ECO:0000256" key="4">
    <source>
        <dbReference type="ARBA" id="ARBA00023015"/>
    </source>
</evidence>
<keyword evidence="3" id="KW-0221">Differentiation</keyword>
<comment type="subcellular location">
    <subcellularLocation>
        <location evidence="1">Nucleus</location>
    </subcellularLocation>
</comment>